<organism evidence="1 2">
    <name type="scientific">Sphingobacterium suaedae</name>
    <dbReference type="NCBI Taxonomy" id="1686402"/>
    <lineage>
        <taxon>Bacteria</taxon>
        <taxon>Pseudomonadati</taxon>
        <taxon>Bacteroidota</taxon>
        <taxon>Sphingobacteriia</taxon>
        <taxon>Sphingobacteriales</taxon>
        <taxon>Sphingobacteriaceae</taxon>
        <taxon>Sphingobacterium</taxon>
    </lineage>
</organism>
<protein>
    <recommendedName>
        <fullName evidence="3">PepSY domain-containing protein</fullName>
    </recommendedName>
</protein>
<name>A0ABW5KDY9_9SPHI</name>
<accession>A0ABW5KDY9</accession>
<comment type="caution">
    <text evidence="1">The sequence shown here is derived from an EMBL/GenBank/DDBJ whole genome shotgun (WGS) entry which is preliminary data.</text>
</comment>
<evidence type="ECO:0000313" key="2">
    <source>
        <dbReference type="Proteomes" id="UP001597545"/>
    </source>
</evidence>
<keyword evidence="2" id="KW-1185">Reference proteome</keyword>
<gene>
    <name evidence="1" type="ORF">ACFSR5_05795</name>
</gene>
<evidence type="ECO:0008006" key="3">
    <source>
        <dbReference type="Google" id="ProtNLM"/>
    </source>
</evidence>
<sequence length="64" mass="7635">MMQRTRVTQEKDYGYNGRDGFILTSYSAGNPDHPDWFIYEYDNRRKVLVQIDNETGKVSFLREL</sequence>
<dbReference type="RefSeq" id="WP_380901642.1">
    <property type="nucleotide sequence ID" value="NZ_JBHUEG010000007.1"/>
</dbReference>
<dbReference type="Proteomes" id="UP001597545">
    <property type="component" value="Unassembled WGS sequence"/>
</dbReference>
<reference evidence="2" key="1">
    <citation type="journal article" date="2019" name="Int. J. Syst. Evol. Microbiol.">
        <title>The Global Catalogue of Microorganisms (GCM) 10K type strain sequencing project: providing services to taxonomists for standard genome sequencing and annotation.</title>
        <authorList>
            <consortium name="The Broad Institute Genomics Platform"/>
            <consortium name="The Broad Institute Genome Sequencing Center for Infectious Disease"/>
            <person name="Wu L."/>
            <person name="Ma J."/>
        </authorList>
    </citation>
    <scope>NUCLEOTIDE SEQUENCE [LARGE SCALE GENOMIC DNA]</scope>
    <source>
        <strain evidence="2">KCTC 42662</strain>
    </source>
</reference>
<proteinExistence type="predicted"/>
<evidence type="ECO:0000313" key="1">
    <source>
        <dbReference type="EMBL" id="MFD2547157.1"/>
    </source>
</evidence>
<dbReference type="EMBL" id="JBHULR010000003">
    <property type="protein sequence ID" value="MFD2547157.1"/>
    <property type="molecule type" value="Genomic_DNA"/>
</dbReference>